<feature type="region of interest" description="Disordered" evidence="1">
    <location>
        <begin position="97"/>
        <end position="116"/>
    </location>
</feature>
<feature type="region of interest" description="Disordered" evidence="1">
    <location>
        <begin position="124"/>
        <end position="149"/>
    </location>
</feature>
<organism evidence="2 3">
    <name type="scientific">Phytophthora nicotianae P1569</name>
    <dbReference type="NCBI Taxonomy" id="1317065"/>
    <lineage>
        <taxon>Eukaryota</taxon>
        <taxon>Sar</taxon>
        <taxon>Stramenopiles</taxon>
        <taxon>Oomycota</taxon>
        <taxon>Peronosporomycetes</taxon>
        <taxon>Peronosporales</taxon>
        <taxon>Peronosporaceae</taxon>
        <taxon>Phytophthora</taxon>
    </lineage>
</organism>
<evidence type="ECO:0000313" key="3">
    <source>
        <dbReference type="Proteomes" id="UP000018721"/>
    </source>
</evidence>
<feature type="region of interest" description="Disordered" evidence="1">
    <location>
        <begin position="371"/>
        <end position="390"/>
    </location>
</feature>
<reference evidence="2 3" key="1">
    <citation type="submission" date="2013-11" db="EMBL/GenBank/DDBJ databases">
        <title>The Genome Sequence of Phytophthora parasitica P1569.</title>
        <authorList>
            <consortium name="The Broad Institute Genomics Platform"/>
            <person name="Russ C."/>
            <person name="Tyler B."/>
            <person name="Panabieres F."/>
            <person name="Shan W."/>
            <person name="Tripathy S."/>
            <person name="Grunwald N."/>
            <person name="Machado M."/>
            <person name="Johnson C.S."/>
            <person name="Arredondo F."/>
            <person name="Hong C."/>
            <person name="Coffey M."/>
            <person name="Young S.K."/>
            <person name="Zeng Q."/>
            <person name="Gargeya S."/>
            <person name="Fitzgerald M."/>
            <person name="Abouelleil A."/>
            <person name="Alvarado L."/>
            <person name="Chapman S.B."/>
            <person name="Gainer-Dewar J."/>
            <person name="Goldberg J."/>
            <person name="Griggs A."/>
            <person name="Gujja S."/>
            <person name="Hansen M."/>
            <person name="Howarth C."/>
            <person name="Imamovic A."/>
            <person name="Ireland A."/>
            <person name="Larimer J."/>
            <person name="McCowan C."/>
            <person name="Murphy C."/>
            <person name="Pearson M."/>
            <person name="Poon T.W."/>
            <person name="Priest M."/>
            <person name="Roberts A."/>
            <person name="Saif S."/>
            <person name="Shea T."/>
            <person name="Sykes S."/>
            <person name="Wortman J."/>
            <person name="Nusbaum C."/>
            <person name="Birren B."/>
        </authorList>
    </citation>
    <scope>NUCLEOTIDE SEQUENCE [LARGE SCALE GENOMIC DNA]</scope>
    <source>
        <strain evidence="2 3">P1569</strain>
    </source>
</reference>
<dbReference type="AlphaFoldDB" id="V9DSL3"/>
<evidence type="ECO:0000313" key="2">
    <source>
        <dbReference type="EMBL" id="ETI29865.1"/>
    </source>
</evidence>
<dbReference type="EMBL" id="ANIZ01004769">
    <property type="protein sequence ID" value="ETI29865.1"/>
    <property type="molecule type" value="Genomic_DNA"/>
</dbReference>
<comment type="caution">
    <text evidence="2">The sequence shown here is derived from an EMBL/GenBank/DDBJ whole genome shotgun (WGS) entry which is preliminary data.</text>
</comment>
<dbReference type="Proteomes" id="UP000018721">
    <property type="component" value="Unassembled WGS sequence"/>
</dbReference>
<feature type="compositionally biased region" description="Low complexity" evidence="1">
    <location>
        <begin position="1"/>
        <end position="11"/>
    </location>
</feature>
<evidence type="ECO:0000256" key="1">
    <source>
        <dbReference type="SAM" id="MobiDB-lite"/>
    </source>
</evidence>
<feature type="compositionally biased region" description="Low complexity" evidence="1">
    <location>
        <begin position="67"/>
        <end position="78"/>
    </location>
</feature>
<keyword evidence="3" id="KW-1185">Reference proteome</keyword>
<feature type="compositionally biased region" description="Low complexity" evidence="1">
    <location>
        <begin position="194"/>
        <end position="204"/>
    </location>
</feature>
<feature type="region of interest" description="Disordered" evidence="1">
    <location>
        <begin position="1"/>
        <end position="85"/>
    </location>
</feature>
<feature type="region of interest" description="Disordered" evidence="1">
    <location>
        <begin position="177"/>
        <end position="207"/>
    </location>
</feature>
<protein>
    <submittedName>
        <fullName evidence="2">Uncharacterized protein</fullName>
    </submittedName>
</protein>
<accession>V9DSL3</accession>
<dbReference type="HOGENOM" id="CLU_659686_0_0_1"/>
<proteinExistence type="predicted"/>
<name>V9DSL3_PHYNI</name>
<dbReference type="OrthoDB" id="10403749at2759"/>
<sequence length="417" mass="46104">MTSSAPTTSATVVDHGFTDAQEYEEEYAYEERAPVPTPTNKIKAKPKSKKTALEKRPSTPPGHVQISAAPPKAGASPAQGHPSDEILQRTGTKIARKMTKGSVCVKTRKSSSSRLNRQISPARALIHGTNPPGHDGSADGEIVSDEAGASGDSYRLNTLALVSMNTSRFYKKKASSLNSGVKQVGDDPPDQPDQPEQLDQSSQPTPSQLTALREILVVPTLAQREAPYHRRKVGKVDYHVSKSRKIRYQNRRAPMRSGTNIFHAHNLKAKTMKDLFRMPGMRANLMNVRKKKPGYIPPSQPDLNGCDTCHGACSVSRLRNGDFGEHCAGGALLRGRWRRRPVPMRRRLFCALLSERGHRFLLHTGHLPSRHAVQRRSAYSPRSKDLQYSAPRPGCVHDAEVMRRRDRSGVLWKNAGV</sequence>
<gene>
    <name evidence="2" type="ORF">F443_23015</name>
</gene>